<evidence type="ECO:0000313" key="2">
    <source>
        <dbReference type="EMBL" id="OCF51922.1"/>
    </source>
</evidence>
<proteinExistence type="predicted"/>
<feature type="region of interest" description="Disordered" evidence="1">
    <location>
        <begin position="331"/>
        <end position="466"/>
    </location>
</feature>
<gene>
    <name evidence="2" type="ORF">I206_02638</name>
    <name evidence="3" type="ORF">I206_105098</name>
</gene>
<reference evidence="2" key="3">
    <citation type="submission" date="2016-07" db="EMBL/GenBank/DDBJ databases">
        <title>Evolution of pathogenesis and genome organization in the Tremellales.</title>
        <authorList>
            <person name="Cuomo C."/>
            <person name="Litvintseva A."/>
            <person name="Heitman J."/>
            <person name="Chen Y."/>
            <person name="Sun S."/>
            <person name="Springer D."/>
            <person name="Dromer F."/>
            <person name="Young S."/>
            <person name="Zeng Q."/>
            <person name="Chapman S."/>
            <person name="Gujja S."/>
            <person name="Saif S."/>
            <person name="Birren B."/>
        </authorList>
    </citation>
    <scope>NUCLEOTIDE SEQUENCE</scope>
    <source>
        <strain evidence="2">CBS 10737</strain>
    </source>
</reference>
<evidence type="ECO:0000313" key="3">
    <source>
        <dbReference type="EMBL" id="WWC71145.1"/>
    </source>
</evidence>
<dbReference type="EMBL" id="CP144524">
    <property type="protein sequence ID" value="WWC71145.1"/>
    <property type="molecule type" value="Genomic_DNA"/>
</dbReference>
<feature type="compositionally biased region" description="Basic and acidic residues" evidence="1">
    <location>
        <begin position="396"/>
        <end position="444"/>
    </location>
</feature>
<organism evidence="2">
    <name type="scientific">Kwoniella pini CBS 10737</name>
    <dbReference type="NCBI Taxonomy" id="1296096"/>
    <lineage>
        <taxon>Eukaryota</taxon>
        <taxon>Fungi</taxon>
        <taxon>Dikarya</taxon>
        <taxon>Basidiomycota</taxon>
        <taxon>Agaricomycotina</taxon>
        <taxon>Tremellomycetes</taxon>
        <taxon>Tremellales</taxon>
        <taxon>Cryptococcaceae</taxon>
        <taxon>Kwoniella</taxon>
    </lineage>
</organism>
<feature type="compositionally biased region" description="Basic and acidic residues" evidence="1">
    <location>
        <begin position="354"/>
        <end position="385"/>
    </location>
</feature>
<feature type="region of interest" description="Disordered" evidence="1">
    <location>
        <begin position="156"/>
        <end position="273"/>
    </location>
</feature>
<dbReference type="EMBL" id="KV700115">
    <property type="protein sequence ID" value="OCF51922.1"/>
    <property type="molecule type" value="Genomic_DNA"/>
</dbReference>
<feature type="compositionally biased region" description="Polar residues" evidence="1">
    <location>
        <begin position="255"/>
        <end position="264"/>
    </location>
</feature>
<feature type="compositionally biased region" description="Basic and acidic residues" evidence="1">
    <location>
        <begin position="331"/>
        <end position="344"/>
    </location>
</feature>
<feature type="compositionally biased region" description="Basic and acidic residues" evidence="1">
    <location>
        <begin position="195"/>
        <end position="237"/>
    </location>
</feature>
<reference evidence="3" key="4">
    <citation type="submission" date="2024-02" db="EMBL/GenBank/DDBJ databases">
        <title>Comparative genomics of Cryptococcus and Kwoniella reveals pathogenesis evolution and contrasting modes of karyotype evolution via chromosome fusion or intercentromeric recombination.</title>
        <authorList>
            <person name="Coelho M.A."/>
            <person name="David-Palma M."/>
            <person name="Shea T."/>
            <person name="Bowers K."/>
            <person name="McGinley-Smith S."/>
            <person name="Mohammad A.W."/>
            <person name="Gnirke A."/>
            <person name="Yurkov A.M."/>
            <person name="Nowrousian M."/>
            <person name="Sun S."/>
            <person name="Cuomo C.A."/>
            <person name="Heitman J."/>
        </authorList>
    </citation>
    <scope>NUCLEOTIDE SEQUENCE</scope>
    <source>
        <strain evidence="3">CBS 10737</strain>
    </source>
</reference>
<protein>
    <submittedName>
        <fullName evidence="2">Uncharacterized protein</fullName>
    </submittedName>
</protein>
<dbReference type="OrthoDB" id="2565260at2759"/>
<dbReference type="Proteomes" id="UP000094020">
    <property type="component" value="Chromosome 6"/>
</dbReference>
<dbReference type="STRING" id="1296096.A0A1B9I8K4"/>
<reference evidence="2" key="1">
    <citation type="submission" date="2013-07" db="EMBL/GenBank/DDBJ databases">
        <title>The Genome Sequence of Cryptococcus pinus CBS10737.</title>
        <authorList>
            <consortium name="The Broad Institute Genome Sequencing Platform"/>
            <person name="Cuomo C."/>
            <person name="Litvintseva A."/>
            <person name="Chen Y."/>
            <person name="Heitman J."/>
            <person name="Sun S."/>
            <person name="Springer D."/>
            <person name="Dromer F."/>
            <person name="Young S.K."/>
            <person name="Zeng Q."/>
            <person name="Gargeya S."/>
            <person name="Fitzgerald M."/>
            <person name="Abouelleil A."/>
            <person name="Alvarado L."/>
            <person name="Berlin A.M."/>
            <person name="Chapman S.B."/>
            <person name="Dewar J."/>
            <person name="Goldberg J."/>
            <person name="Griggs A."/>
            <person name="Gujja S."/>
            <person name="Hansen M."/>
            <person name="Howarth C."/>
            <person name="Imamovic A."/>
            <person name="Larimer J."/>
            <person name="McCowan C."/>
            <person name="Murphy C."/>
            <person name="Pearson M."/>
            <person name="Priest M."/>
            <person name="Roberts A."/>
            <person name="Saif S."/>
            <person name="Shea T."/>
            <person name="Sykes S."/>
            <person name="Wortman J."/>
            <person name="Nusbaum C."/>
            <person name="Birren B."/>
        </authorList>
    </citation>
    <scope>NUCLEOTIDE SEQUENCE [LARGE SCALE GENOMIC DNA]</scope>
    <source>
        <strain evidence="2">CBS 10737</strain>
    </source>
</reference>
<sequence length="522" mass="60733">MNSSLSDRRILSTTWEVLDRTPNPIFGYPALKVPDLYHALNTTSAILDIHRIVSVLEDNTENLLGGRHDISLKSVRQGQTKDHWIVFKPNPISDIEANEIQQKTLELLPDLPGGEAYIKKQPKSARQKIFQALGMRRNQPNHDITKTKHENILESGMLEREEHEPKGSEYRVRPKLLNEDERSDSVFGIHSPKQMYDDKAQESRPAQTEEWHQLKDERQVHEIRSNDRRQPERKGTEWDIIDSYNYGSDEDQNEELQNPQNIENTKSKGSDGQILDEIRDNREMKIRLKSKFEDEEISLNNRNLIDCDKNKYRDFEGTIGKYFDEYVADEMKEQDQEQPDESHEVVNSVSGDVRSQDRDFSGMKNEDKLVDHEQHKSEISKEKTKGSSTSKSRSRSSSEEMDRHRKEHINKADLQVKRMEDRSKYHRAEPHSRDHHQKLDAESQHHRKRNSHSKTHDSSDKNTSYPDEINTPFLIKSFKGLPFEPDLSIFDSLLWIKDGWQLLVAELVAVLGVVYIIQATGL</sequence>
<accession>A0A1B9I8K4</accession>
<dbReference type="KEGG" id="kpin:30171007"/>
<feature type="compositionally biased region" description="Basic and acidic residues" evidence="1">
    <location>
        <begin position="156"/>
        <end position="184"/>
    </location>
</feature>
<dbReference type="RefSeq" id="XP_019013141.1">
    <property type="nucleotide sequence ID" value="XM_019154401.1"/>
</dbReference>
<dbReference type="AlphaFoldDB" id="A0A1B9I8K4"/>
<reference evidence="3" key="2">
    <citation type="submission" date="2013-07" db="EMBL/GenBank/DDBJ databases">
        <authorList>
            <consortium name="The Broad Institute Genome Sequencing Platform"/>
            <person name="Cuomo C."/>
            <person name="Litvintseva A."/>
            <person name="Chen Y."/>
            <person name="Heitman J."/>
            <person name="Sun S."/>
            <person name="Springer D."/>
            <person name="Dromer F."/>
            <person name="Young S.K."/>
            <person name="Zeng Q."/>
            <person name="Gargeya S."/>
            <person name="Fitzgerald M."/>
            <person name="Abouelleil A."/>
            <person name="Alvarado L."/>
            <person name="Berlin A.M."/>
            <person name="Chapman S.B."/>
            <person name="Dewar J."/>
            <person name="Goldberg J."/>
            <person name="Griggs A."/>
            <person name="Gujja S."/>
            <person name="Hansen M."/>
            <person name="Howarth C."/>
            <person name="Imamovic A."/>
            <person name="Larimer J."/>
            <person name="McCowan C."/>
            <person name="Murphy C."/>
            <person name="Pearson M."/>
            <person name="Priest M."/>
            <person name="Roberts A."/>
            <person name="Saif S."/>
            <person name="Shea T."/>
            <person name="Sykes S."/>
            <person name="Wortman J."/>
            <person name="Nusbaum C."/>
            <person name="Birren B."/>
        </authorList>
    </citation>
    <scope>NUCLEOTIDE SEQUENCE</scope>
    <source>
        <strain evidence="3">CBS 10737</strain>
    </source>
</reference>
<dbReference type="GeneID" id="30171007"/>
<evidence type="ECO:0000313" key="4">
    <source>
        <dbReference type="Proteomes" id="UP000094020"/>
    </source>
</evidence>
<evidence type="ECO:0000256" key="1">
    <source>
        <dbReference type="SAM" id="MobiDB-lite"/>
    </source>
</evidence>
<keyword evidence="4" id="KW-1185">Reference proteome</keyword>
<name>A0A1B9I8K4_9TREE</name>